<protein>
    <recommendedName>
        <fullName evidence="2">histidine kinase</fullName>
        <ecNumber evidence="2">2.7.13.3</ecNumber>
    </recommendedName>
</protein>
<evidence type="ECO:0000256" key="9">
    <source>
        <dbReference type="SAM" id="Phobius"/>
    </source>
</evidence>
<dbReference type="InterPro" id="IPR005467">
    <property type="entry name" value="His_kinase_dom"/>
</dbReference>
<evidence type="ECO:0000313" key="11">
    <source>
        <dbReference type="EMBL" id="SFV67515.1"/>
    </source>
</evidence>
<gene>
    <name evidence="11" type="ORF">MNB_SM-5-1321</name>
</gene>
<evidence type="ECO:0000256" key="4">
    <source>
        <dbReference type="ARBA" id="ARBA00022741"/>
    </source>
</evidence>
<keyword evidence="8" id="KW-0175">Coiled coil</keyword>
<feature type="coiled-coil region" evidence="8">
    <location>
        <begin position="229"/>
        <end position="256"/>
    </location>
</feature>
<dbReference type="InterPro" id="IPR003661">
    <property type="entry name" value="HisK_dim/P_dom"/>
</dbReference>
<evidence type="ECO:0000259" key="10">
    <source>
        <dbReference type="PROSITE" id="PS50109"/>
    </source>
</evidence>
<keyword evidence="9" id="KW-0472">Membrane</keyword>
<dbReference type="CDD" id="cd00082">
    <property type="entry name" value="HisKA"/>
    <property type="match status" value="1"/>
</dbReference>
<dbReference type="Pfam" id="PF02518">
    <property type="entry name" value="HATPase_c"/>
    <property type="match status" value="1"/>
</dbReference>
<dbReference type="SUPFAM" id="SSF55874">
    <property type="entry name" value="ATPase domain of HSP90 chaperone/DNA topoisomerase II/histidine kinase"/>
    <property type="match status" value="1"/>
</dbReference>
<organism evidence="11">
    <name type="scientific">hydrothermal vent metagenome</name>
    <dbReference type="NCBI Taxonomy" id="652676"/>
    <lineage>
        <taxon>unclassified sequences</taxon>
        <taxon>metagenomes</taxon>
        <taxon>ecological metagenomes</taxon>
    </lineage>
</organism>
<dbReference type="PANTHER" id="PTHR42878">
    <property type="entry name" value="TWO-COMPONENT HISTIDINE KINASE"/>
    <property type="match status" value="1"/>
</dbReference>
<feature type="transmembrane region" description="Helical" evidence="9">
    <location>
        <begin position="155"/>
        <end position="176"/>
    </location>
</feature>
<dbReference type="SMART" id="SM00387">
    <property type="entry name" value="HATPase_c"/>
    <property type="match status" value="1"/>
</dbReference>
<feature type="transmembrane region" description="Helical" evidence="9">
    <location>
        <begin position="12"/>
        <end position="30"/>
    </location>
</feature>
<dbReference type="GO" id="GO:0030295">
    <property type="term" value="F:protein kinase activator activity"/>
    <property type="evidence" value="ECO:0007669"/>
    <property type="project" value="TreeGrafter"/>
</dbReference>
<evidence type="ECO:0000256" key="6">
    <source>
        <dbReference type="ARBA" id="ARBA00022840"/>
    </source>
</evidence>
<dbReference type="EMBL" id="FPHH01000102">
    <property type="protein sequence ID" value="SFV67515.1"/>
    <property type="molecule type" value="Genomic_DNA"/>
</dbReference>
<evidence type="ECO:0000256" key="2">
    <source>
        <dbReference type="ARBA" id="ARBA00012438"/>
    </source>
</evidence>
<keyword evidence="4" id="KW-0547">Nucleotide-binding</keyword>
<dbReference type="GO" id="GO:0000156">
    <property type="term" value="F:phosphorelay response regulator activity"/>
    <property type="evidence" value="ECO:0007669"/>
    <property type="project" value="TreeGrafter"/>
</dbReference>
<keyword evidence="7" id="KW-0902">Two-component regulatory system</keyword>
<sequence>MLQFHQIILRKFLILFVSLFLLVGAIVYYWTYEYYIDSSKQSLIQDLNLISYTINSKTNLDALAKKIKKNLQLRLTVINKDGVVVAEGYKDKKSMDNHRYRPEIMQANKQDIGIAIRHSHTLDKDMLYVAKKIAIKNKILYIRVAKELKGIYHEFLNLTLKISAVLILFFILLFVISYKIHTQIQYETDKIVRFLKALTKKDKPKYIASSYSQEFALITSLLTKVSKILIKKEKQQEKYTQKLQNLNKQKDDIISAISHEFKNPIAIVNGYSQTLLEDENLNPNIRKKFLTKIHNNGTKLSELIDTLRLSMKLDAETQSIQTQKTNLYELTEETIQTLQLTYPRKHIIIEGDKRVTIDIDRTLFGVVISNLVENALKYSEDEVIVRISPKALEVIDTGIGINKKDLENITKKFYRVHQNRWNNSLGLGLFLVNRIITLHHFKLTITSKVNEGSHFSVHF</sequence>
<keyword evidence="9" id="KW-1133">Transmembrane helix</keyword>
<evidence type="ECO:0000256" key="7">
    <source>
        <dbReference type="ARBA" id="ARBA00023012"/>
    </source>
</evidence>
<dbReference type="InterPro" id="IPR003594">
    <property type="entry name" value="HATPase_dom"/>
</dbReference>
<dbReference type="Pfam" id="PF00512">
    <property type="entry name" value="HisKA"/>
    <property type="match status" value="1"/>
</dbReference>
<keyword evidence="6" id="KW-0067">ATP-binding</keyword>
<proteinExistence type="predicted"/>
<dbReference type="InterPro" id="IPR036890">
    <property type="entry name" value="HATPase_C_sf"/>
</dbReference>
<dbReference type="Gene3D" id="1.10.287.130">
    <property type="match status" value="1"/>
</dbReference>
<reference evidence="11" key="1">
    <citation type="submission" date="2016-10" db="EMBL/GenBank/DDBJ databases">
        <authorList>
            <person name="de Groot N.N."/>
        </authorList>
    </citation>
    <scope>NUCLEOTIDE SEQUENCE</scope>
</reference>
<dbReference type="GO" id="GO:0000155">
    <property type="term" value="F:phosphorelay sensor kinase activity"/>
    <property type="evidence" value="ECO:0007669"/>
    <property type="project" value="InterPro"/>
</dbReference>
<evidence type="ECO:0000256" key="1">
    <source>
        <dbReference type="ARBA" id="ARBA00000085"/>
    </source>
</evidence>
<keyword evidence="5 11" id="KW-0418">Kinase</keyword>
<evidence type="ECO:0000256" key="8">
    <source>
        <dbReference type="SAM" id="Coils"/>
    </source>
</evidence>
<comment type="catalytic activity">
    <reaction evidence="1">
        <text>ATP + protein L-histidine = ADP + protein N-phospho-L-histidine.</text>
        <dbReference type="EC" id="2.7.13.3"/>
    </reaction>
</comment>
<dbReference type="PANTHER" id="PTHR42878:SF7">
    <property type="entry name" value="SENSOR HISTIDINE KINASE GLRK"/>
    <property type="match status" value="1"/>
</dbReference>
<dbReference type="Gene3D" id="3.30.565.10">
    <property type="entry name" value="Histidine kinase-like ATPase, C-terminal domain"/>
    <property type="match status" value="1"/>
</dbReference>
<dbReference type="GO" id="GO:0007234">
    <property type="term" value="P:osmosensory signaling via phosphorelay pathway"/>
    <property type="evidence" value="ECO:0007669"/>
    <property type="project" value="TreeGrafter"/>
</dbReference>
<keyword evidence="3" id="KW-0808">Transferase</keyword>
<feature type="domain" description="Histidine kinase" evidence="10">
    <location>
        <begin position="256"/>
        <end position="459"/>
    </location>
</feature>
<dbReference type="SMART" id="SM00388">
    <property type="entry name" value="HisKA"/>
    <property type="match status" value="1"/>
</dbReference>
<dbReference type="CDD" id="cd00075">
    <property type="entry name" value="HATPase"/>
    <property type="match status" value="1"/>
</dbReference>
<dbReference type="InterPro" id="IPR036097">
    <property type="entry name" value="HisK_dim/P_sf"/>
</dbReference>
<dbReference type="InterPro" id="IPR050351">
    <property type="entry name" value="BphY/WalK/GraS-like"/>
</dbReference>
<dbReference type="EC" id="2.7.13.3" evidence="2"/>
<evidence type="ECO:0000256" key="5">
    <source>
        <dbReference type="ARBA" id="ARBA00022777"/>
    </source>
</evidence>
<keyword evidence="9" id="KW-0812">Transmembrane</keyword>
<dbReference type="SUPFAM" id="SSF47384">
    <property type="entry name" value="Homodimeric domain of signal transducing histidine kinase"/>
    <property type="match status" value="1"/>
</dbReference>
<dbReference type="AlphaFoldDB" id="A0A1W1CP46"/>
<dbReference type="GO" id="GO:0005524">
    <property type="term" value="F:ATP binding"/>
    <property type="evidence" value="ECO:0007669"/>
    <property type="project" value="UniProtKB-KW"/>
</dbReference>
<accession>A0A1W1CP46</accession>
<name>A0A1W1CP46_9ZZZZ</name>
<dbReference type="PROSITE" id="PS50109">
    <property type="entry name" value="HIS_KIN"/>
    <property type="match status" value="1"/>
</dbReference>
<evidence type="ECO:0000256" key="3">
    <source>
        <dbReference type="ARBA" id="ARBA00022679"/>
    </source>
</evidence>